<dbReference type="PROSITE" id="PS51257">
    <property type="entry name" value="PROKAR_LIPOPROTEIN"/>
    <property type="match status" value="1"/>
</dbReference>
<feature type="region of interest" description="Disordered" evidence="1">
    <location>
        <begin position="144"/>
        <end position="179"/>
    </location>
</feature>
<comment type="caution">
    <text evidence="2">The sequence shown here is derived from an EMBL/GenBank/DDBJ whole genome shotgun (WGS) entry which is preliminary data.</text>
</comment>
<dbReference type="Proteomes" id="UP000587586">
    <property type="component" value="Unassembled WGS sequence"/>
</dbReference>
<sequence>MRTRSLSLWLLGVLLVLAGCATMPTGPSVRVLPAPGKSFEEFQTDDAICRQWAERQVGISPQERADQNTATGAVAGTVIGGGLGAALGAAGGHAGAGAAIGAGTGLLFGTAAGASSGESSGYESQRNYDNTYVQCMYAKGNQIPGVVRRSPRRATAPPPPPPPGYDYAVPPDYYPAPGR</sequence>
<evidence type="ECO:0008006" key="4">
    <source>
        <dbReference type="Google" id="ProtNLM"/>
    </source>
</evidence>
<gene>
    <name evidence="2" type="ORF">GMLC_43240</name>
</gene>
<dbReference type="RefSeq" id="WP_183363351.1">
    <property type="nucleotide sequence ID" value="NZ_BLXZ01000011.1"/>
</dbReference>
<dbReference type="EMBL" id="BLXZ01000011">
    <property type="protein sequence ID" value="GFO70745.1"/>
    <property type="molecule type" value="Genomic_DNA"/>
</dbReference>
<dbReference type="AlphaFoldDB" id="A0A6V8NDN2"/>
<keyword evidence="3" id="KW-1185">Reference proteome</keyword>
<proteinExistence type="predicted"/>
<evidence type="ECO:0000256" key="1">
    <source>
        <dbReference type="SAM" id="MobiDB-lite"/>
    </source>
</evidence>
<evidence type="ECO:0000313" key="2">
    <source>
        <dbReference type="EMBL" id="GFO70745.1"/>
    </source>
</evidence>
<protein>
    <recommendedName>
        <fullName evidence="4">Glycine-zipper-containing OmpA-like membrane domain-containing protein</fullName>
    </recommendedName>
</protein>
<reference evidence="3" key="1">
    <citation type="submission" date="2020-06" db="EMBL/GenBank/DDBJ databases">
        <title>Draft genomic sequecing of Geomonas sp. Red745.</title>
        <authorList>
            <person name="Itoh H."/>
            <person name="Xu Z.X."/>
            <person name="Ushijima N."/>
            <person name="Masuda Y."/>
            <person name="Shiratori Y."/>
            <person name="Senoo K."/>
        </authorList>
    </citation>
    <scope>NUCLEOTIDE SEQUENCE [LARGE SCALE GENOMIC DNA]</scope>
    <source>
        <strain evidence="3">Red745</strain>
    </source>
</reference>
<name>A0A6V8NDN2_9BACT</name>
<accession>A0A6V8NDN2</accession>
<organism evidence="2 3">
    <name type="scientific">Geomonas limicola</name>
    <dbReference type="NCBI Taxonomy" id="2740186"/>
    <lineage>
        <taxon>Bacteria</taxon>
        <taxon>Pseudomonadati</taxon>
        <taxon>Thermodesulfobacteriota</taxon>
        <taxon>Desulfuromonadia</taxon>
        <taxon>Geobacterales</taxon>
        <taxon>Geobacteraceae</taxon>
        <taxon>Geomonas</taxon>
    </lineage>
</organism>
<evidence type="ECO:0000313" key="3">
    <source>
        <dbReference type="Proteomes" id="UP000587586"/>
    </source>
</evidence>